<evidence type="ECO:0000313" key="2">
    <source>
        <dbReference type="EMBL" id="CAF4359733.1"/>
    </source>
</evidence>
<dbReference type="AlphaFoldDB" id="A0A8S2USK6"/>
<feature type="non-terminal residue" evidence="2">
    <location>
        <position position="75"/>
    </location>
</feature>
<dbReference type="EMBL" id="CAJOBI010048419">
    <property type="protein sequence ID" value="CAF4359733.1"/>
    <property type="molecule type" value="Genomic_DNA"/>
</dbReference>
<sequence>SYSPQNSPHLLPSPGNDHSPFSPQQSTDNNTNNQQPYFTLPTHFDQITLDNNFYSQQSSPSPSSSTNQNSNHPSS</sequence>
<feature type="non-terminal residue" evidence="2">
    <location>
        <position position="1"/>
    </location>
</feature>
<gene>
    <name evidence="2" type="ORF">SMN809_LOCUS28642</name>
</gene>
<dbReference type="Proteomes" id="UP000676336">
    <property type="component" value="Unassembled WGS sequence"/>
</dbReference>
<proteinExistence type="predicted"/>
<comment type="caution">
    <text evidence="2">The sequence shown here is derived from an EMBL/GenBank/DDBJ whole genome shotgun (WGS) entry which is preliminary data.</text>
</comment>
<feature type="region of interest" description="Disordered" evidence="1">
    <location>
        <begin position="1"/>
        <end position="75"/>
    </location>
</feature>
<organism evidence="2 3">
    <name type="scientific">Rotaria magnacalcarata</name>
    <dbReference type="NCBI Taxonomy" id="392030"/>
    <lineage>
        <taxon>Eukaryota</taxon>
        <taxon>Metazoa</taxon>
        <taxon>Spiralia</taxon>
        <taxon>Gnathifera</taxon>
        <taxon>Rotifera</taxon>
        <taxon>Eurotatoria</taxon>
        <taxon>Bdelloidea</taxon>
        <taxon>Philodinida</taxon>
        <taxon>Philodinidae</taxon>
        <taxon>Rotaria</taxon>
    </lineage>
</organism>
<reference evidence="2" key="1">
    <citation type="submission" date="2021-02" db="EMBL/GenBank/DDBJ databases">
        <authorList>
            <person name="Nowell W R."/>
        </authorList>
    </citation>
    <scope>NUCLEOTIDE SEQUENCE</scope>
</reference>
<accession>A0A8S2USK6</accession>
<feature type="compositionally biased region" description="Low complexity" evidence="1">
    <location>
        <begin position="55"/>
        <end position="75"/>
    </location>
</feature>
<feature type="compositionally biased region" description="Low complexity" evidence="1">
    <location>
        <begin position="22"/>
        <end position="36"/>
    </location>
</feature>
<protein>
    <submittedName>
        <fullName evidence="2">Uncharacterized protein</fullName>
    </submittedName>
</protein>
<evidence type="ECO:0000256" key="1">
    <source>
        <dbReference type="SAM" id="MobiDB-lite"/>
    </source>
</evidence>
<evidence type="ECO:0000313" key="3">
    <source>
        <dbReference type="Proteomes" id="UP000676336"/>
    </source>
</evidence>
<name>A0A8S2USK6_9BILA</name>